<comment type="caution">
    <text evidence="1">The sequence shown here is derived from an EMBL/GenBank/DDBJ whole genome shotgun (WGS) entry which is preliminary data.</text>
</comment>
<protein>
    <submittedName>
        <fullName evidence="1">Uncharacterized protein</fullName>
    </submittedName>
</protein>
<dbReference type="AlphaFoldDB" id="A0A9J5YIL4"/>
<accession>A0A9J5YIL4</accession>
<dbReference type="Proteomes" id="UP000824120">
    <property type="component" value="Chromosome 6"/>
</dbReference>
<organism evidence="1 2">
    <name type="scientific">Solanum commersonii</name>
    <name type="common">Commerson's wild potato</name>
    <name type="synonym">Commerson's nightshade</name>
    <dbReference type="NCBI Taxonomy" id="4109"/>
    <lineage>
        <taxon>Eukaryota</taxon>
        <taxon>Viridiplantae</taxon>
        <taxon>Streptophyta</taxon>
        <taxon>Embryophyta</taxon>
        <taxon>Tracheophyta</taxon>
        <taxon>Spermatophyta</taxon>
        <taxon>Magnoliopsida</taxon>
        <taxon>eudicotyledons</taxon>
        <taxon>Gunneridae</taxon>
        <taxon>Pentapetalae</taxon>
        <taxon>asterids</taxon>
        <taxon>lamiids</taxon>
        <taxon>Solanales</taxon>
        <taxon>Solanaceae</taxon>
        <taxon>Solanoideae</taxon>
        <taxon>Solaneae</taxon>
        <taxon>Solanum</taxon>
    </lineage>
</organism>
<proteinExistence type="predicted"/>
<evidence type="ECO:0000313" key="2">
    <source>
        <dbReference type="Proteomes" id="UP000824120"/>
    </source>
</evidence>
<dbReference type="OrthoDB" id="1301509at2759"/>
<sequence length="116" mass="12703">MYVKPSRAQILSLKDSLTHVTKVTQSMSAYLQHIKQLVTNLNSTGVVIALDELTLYVLNGLPSEYKGLILDLIKAPLNKAVIAPMANNAIDRSSNIAICLVMYSSNVVNSKWPFLG</sequence>
<name>A0A9J5YIL4_SOLCO</name>
<dbReference type="PANTHER" id="PTHR47481">
    <property type="match status" value="1"/>
</dbReference>
<evidence type="ECO:0000313" key="1">
    <source>
        <dbReference type="EMBL" id="KAG5599639.1"/>
    </source>
</evidence>
<reference evidence="1 2" key="1">
    <citation type="submission" date="2020-09" db="EMBL/GenBank/DDBJ databases">
        <title>De no assembly of potato wild relative species, Solanum commersonii.</title>
        <authorList>
            <person name="Cho K."/>
        </authorList>
    </citation>
    <scope>NUCLEOTIDE SEQUENCE [LARGE SCALE GENOMIC DNA]</scope>
    <source>
        <strain evidence="1">LZ3.2</strain>
        <tissue evidence="1">Leaf</tissue>
    </source>
</reference>
<dbReference type="PANTHER" id="PTHR47481:SF21">
    <property type="entry name" value="BASIC-LEUCINE ZIPPER TRANSCRIPTION FACTOR Q-RELATED"/>
    <property type="match status" value="1"/>
</dbReference>
<gene>
    <name evidence="1" type="ORF">H5410_031009</name>
</gene>
<dbReference type="EMBL" id="JACXVP010000006">
    <property type="protein sequence ID" value="KAG5599639.1"/>
    <property type="molecule type" value="Genomic_DNA"/>
</dbReference>
<keyword evidence="2" id="KW-1185">Reference proteome</keyword>